<dbReference type="PANTHER" id="PTHR37540">
    <property type="entry name" value="TRANSCRIPTION FACTOR (ACR-2), PUTATIVE-RELATED-RELATED"/>
    <property type="match status" value="1"/>
</dbReference>
<organism evidence="2 3">
    <name type="scientific">Lithohypha guttulata</name>
    <dbReference type="NCBI Taxonomy" id="1690604"/>
    <lineage>
        <taxon>Eukaryota</taxon>
        <taxon>Fungi</taxon>
        <taxon>Dikarya</taxon>
        <taxon>Ascomycota</taxon>
        <taxon>Pezizomycotina</taxon>
        <taxon>Eurotiomycetes</taxon>
        <taxon>Chaetothyriomycetidae</taxon>
        <taxon>Chaetothyriales</taxon>
        <taxon>Trichomeriaceae</taxon>
        <taxon>Lithohypha</taxon>
    </lineage>
</organism>
<feature type="region of interest" description="Disordered" evidence="1">
    <location>
        <begin position="55"/>
        <end position="92"/>
    </location>
</feature>
<sequence>MPNFLFVNRNQTSAHLTGGEASEASAIQHFVQKGRKRARKGRLVSAFKAYPLPVKAANEPPSTNEGKKDLETVQKCQSSTQTTSSRSPQVARRDSAAFLRTARLSLPPLCRNISSATDPFQVTATTIDTSMRTLINYYTTVYHPTLWPNETLALRRGGYIFENAVNHVVQASLQDSLAMYCLLAASVSRMRHVDHLPLQDATSSRENQYMNQALHLIQERINQAAEHPGMDLLYLLSPMVFLSSAEAYRDDTRASKTHLKACVSLLECHNMGVMDVADPNLQGQLLMSDLFISCVNVEACLFRADEYDPGSVEAIDLQPCELDPLPYELTLMATSLFHDYTISFEVRSLISQICETYSTRRSLNTTTMTSARAIQTTHWITKRGMAIRNRLLSVFSYPETEADIVSADEWLEKALRIVLVQFTLLSMNITGRIKTVKVMSRQLQRVLEPLLLARSDSMVEEKELLLWLVVVGYSCAQVGTENEDWFAGRCRELMDDCGIRRNPSWDGDWDDQDDILARLEQIQNRYFYHAPVQRPRLRKLIDGTVALTSKPETLGDGVSTQRSSPHRGGRAHASGDWTWHERTSTHRSAWASQETSDSLSSRVMNESAEFSAQRRIP</sequence>
<reference evidence="2 3" key="1">
    <citation type="submission" date="2023-08" db="EMBL/GenBank/DDBJ databases">
        <title>Black Yeasts Isolated from many extreme environments.</title>
        <authorList>
            <person name="Coleine C."/>
            <person name="Stajich J.E."/>
            <person name="Selbmann L."/>
        </authorList>
    </citation>
    <scope>NUCLEOTIDE SEQUENCE [LARGE SCALE GENOMIC DNA]</scope>
    <source>
        <strain evidence="2 3">CCFEE 5885</strain>
    </source>
</reference>
<evidence type="ECO:0000313" key="2">
    <source>
        <dbReference type="EMBL" id="KAK5077527.1"/>
    </source>
</evidence>
<comment type="caution">
    <text evidence="2">The sequence shown here is derived from an EMBL/GenBank/DDBJ whole genome shotgun (WGS) entry which is preliminary data.</text>
</comment>
<protein>
    <submittedName>
        <fullName evidence="2">Uncharacterized protein</fullName>
    </submittedName>
</protein>
<proteinExistence type="predicted"/>
<name>A0ABR0JWM7_9EURO</name>
<gene>
    <name evidence="2" type="ORF">LTR24_009557</name>
</gene>
<evidence type="ECO:0000256" key="1">
    <source>
        <dbReference type="SAM" id="MobiDB-lite"/>
    </source>
</evidence>
<keyword evidence="3" id="KW-1185">Reference proteome</keyword>
<dbReference type="EMBL" id="JAVRRG010000216">
    <property type="protein sequence ID" value="KAK5077527.1"/>
    <property type="molecule type" value="Genomic_DNA"/>
</dbReference>
<feature type="compositionally biased region" description="Polar residues" evidence="1">
    <location>
        <begin position="586"/>
        <end position="610"/>
    </location>
</feature>
<evidence type="ECO:0000313" key="3">
    <source>
        <dbReference type="Proteomes" id="UP001345013"/>
    </source>
</evidence>
<dbReference type="PANTHER" id="PTHR37540:SF5">
    <property type="entry name" value="TRANSCRIPTION FACTOR DOMAIN-CONTAINING PROTEIN"/>
    <property type="match status" value="1"/>
</dbReference>
<feature type="region of interest" description="Disordered" evidence="1">
    <location>
        <begin position="551"/>
        <end position="617"/>
    </location>
</feature>
<accession>A0ABR0JWM7</accession>
<feature type="compositionally biased region" description="Low complexity" evidence="1">
    <location>
        <begin position="73"/>
        <end position="89"/>
    </location>
</feature>
<dbReference type="Proteomes" id="UP001345013">
    <property type="component" value="Unassembled WGS sequence"/>
</dbReference>